<organism evidence="2 3">
    <name type="scientific">Pleuronectes platessa</name>
    <name type="common">European plaice</name>
    <dbReference type="NCBI Taxonomy" id="8262"/>
    <lineage>
        <taxon>Eukaryota</taxon>
        <taxon>Metazoa</taxon>
        <taxon>Chordata</taxon>
        <taxon>Craniata</taxon>
        <taxon>Vertebrata</taxon>
        <taxon>Euteleostomi</taxon>
        <taxon>Actinopterygii</taxon>
        <taxon>Neopterygii</taxon>
        <taxon>Teleostei</taxon>
        <taxon>Neoteleostei</taxon>
        <taxon>Acanthomorphata</taxon>
        <taxon>Carangaria</taxon>
        <taxon>Pleuronectiformes</taxon>
        <taxon>Pleuronectoidei</taxon>
        <taxon>Pleuronectidae</taxon>
        <taxon>Pleuronectes</taxon>
    </lineage>
</organism>
<dbReference type="EMBL" id="CADEAL010004488">
    <property type="protein sequence ID" value="CAB1460636.1"/>
    <property type="molecule type" value="Genomic_DNA"/>
</dbReference>
<dbReference type="AlphaFoldDB" id="A0A9N7ZE10"/>
<evidence type="ECO:0000256" key="1">
    <source>
        <dbReference type="SAM" id="MobiDB-lite"/>
    </source>
</evidence>
<dbReference type="Proteomes" id="UP001153269">
    <property type="component" value="Unassembled WGS sequence"/>
</dbReference>
<protein>
    <submittedName>
        <fullName evidence="2">Uncharacterized protein</fullName>
    </submittedName>
</protein>
<name>A0A9N7ZE10_PLEPL</name>
<accession>A0A9N7ZE10</accession>
<reference evidence="2" key="1">
    <citation type="submission" date="2020-03" db="EMBL/GenBank/DDBJ databases">
        <authorList>
            <person name="Weist P."/>
        </authorList>
    </citation>
    <scope>NUCLEOTIDE SEQUENCE</scope>
</reference>
<evidence type="ECO:0000313" key="3">
    <source>
        <dbReference type="Proteomes" id="UP001153269"/>
    </source>
</evidence>
<feature type="region of interest" description="Disordered" evidence="1">
    <location>
        <begin position="119"/>
        <end position="180"/>
    </location>
</feature>
<evidence type="ECO:0000313" key="2">
    <source>
        <dbReference type="EMBL" id="CAB1460636.1"/>
    </source>
</evidence>
<gene>
    <name evidence="2" type="ORF">PLEPLA_LOCUS48487</name>
</gene>
<proteinExistence type="predicted"/>
<comment type="caution">
    <text evidence="2">The sequence shown here is derived from an EMBL/GenBank/DDBJ whole genome shotgun (WGS) entry which is preliminary data.</text>
</comment>
<keyword evidence="3" id="KW-1185">Reference proteome</keyword>
<sequence length="226" mass="25620">MDAINFWKSTLLPTSALLRDALIAYSTLLHLCCIEPERASAPFLRISQIWLLHKHHHSPALEIPALGSLGPGDKASERHFGPQCIEVPPQRGIHPSGNRPGLVIHPGDDGLTARLRERPGPHVNKGRALLPQPTKEAITKAQPKTKLQRGQRLVPEEKERNRKCRGQRSRRDEQRREKRKKFQLEQCELELGNKRGKITQSANTCTIHQKARRCQQGGNRKWSPKV</sequence>